<evidence type="ECO:0000313" key="3">
    <source>
        <dbReference type="Proteomes" id="UP000646484"/>
    </source>
</evidence>
<gene>
    <name evidence="2" type="ORF">H8S64_15050</name>
</gene>
<reference evidence="2 3" key="1">
    <citation type="submission" date="2020-08" db="EMBL/GenBank/DDBJ databases">
        <title>Genome public.</title>
        <authorList>
            <person name="Liu C."/>
            <person name="Sun Q."/>
        </authorList>
    </citation>
    <scope>NUCLEOTIDE SEQUENCE [LARGE SCALE GENOMIC DNA]</scope>
    <source>
        <strain evidence="2 3">NSJ-56</strain>
    </source>
</reference>
<organism evidence="2 3">
    <name type="scientific">Butyricimonas hominis</name>
    <dbReference type="NCBI Taxonomy" id="2763032"/>
    <lineage>
        <taxon>Bacteria</taxon>
        <taxon>Pseudomonadati</taxon>
        <taxon>Bacteroidota</taxon>
        <taxon>Bacteroidia</taxon>
        <taxon>Bacteroidales</taxon>
        <taxon>Odoribacteraceae</taxon>
        <taxon>Butyricimonas</taxon>
    </lineage>
</organism>
<comment type="caution">
    <text evidence="2">The sequence shown here is derived from an EMBL/GenBank/DDBJ whole genome shotgun (WGS) entry which is preliminary data.</text>
</comment>
<proteinExistence type="predicted"/>
<protein>
    <recommendedName>
        <fullName evidence="1">Alpha-L-glutamate ligase-related protein ATP-grasp domain-containing protein</fullName>
    </recommendedName>
</protein>
<dbReference type="Pfam" id="PF14397">
    <property type="entry name" value="ATPgrasp_ST"/>
    <property type="match status" value="1"/>
</dbReference>
<name>A0ABR7D383_9BACT</name>
<evidence type="ECO:0000259" key="1">
    <source>
        <dbReference type="Pfam" id="PF14397"/>
    </source>
</evidence>
<feature type="domain" description="Alpha-L-glutamate ligase-related protein ATP-grasp" evidence="1">
    <location>
        <begin position="76"/>
        <end position="346"/>
    </location>
</feature>
<evidence type="ECO:0000313" key="2">
    <source>
        <dbReference type="EMBL" id="MBC5622416.1"/>
    </source>
</evidence>
<keyword evidence="3" id="KW-1185">Reference proteome</keyword>
<sequence>MRNRRKMIKALLLFLKDVHEKSGKSYYFLLNDFVHLKKTKKISIEEYTNFEFENQGREFRDTFMSEMEQRPCLDLLNPKKYYTIARNKYFSHLFLEAKSIRKSELYCYYHPEGRLKNDHVAYDYESVVEVLKSKEVHSCVIKTTESSHGDGVIVVNKIKYINEKCILYLFNGRVLELKDILKEYEPLIFESVISQTEQFKKFNSSSVNTVRFMTTLYPTGNAKIIAIWMKFGRPGACVDNAGAGGNIDAAVDIETGKIYNVTQFNGWGKTKPITHHPDSGVLLEGIFIENWEDIKRDVLRFQESLPYLKAIGWDIAITPEGPLVVEMNDYWDRTGQLFIRKGWKKEIQDCYEQWKKLEKEGKVSYKMGRSYE</sequence>
<dbReference type="RefSeq" id="WP_186977084.1">
    <property type="nucleotide sequence ID" value="NZ_JACOOH010000006.1"/>
</dbReference>
<dbReference type="EMBL" id="JACOOH010000006">
    <property type="protein sequence ID" value="MBC5622416.1"/>
    <property type="molecule type" value="Genomic_DNA"/>
</dbReference>
<dbReference type="Proteomes" id="UP000646484">
    <property type="component" value="Unassembled WGS sequence"/>
</dbReference>
<dbReference type="SUPFAM" id="SSF56059">
    <property type="entry name" value="Glutathione synthetase ATP-binding domain-like"/>
    <property type="match status" value="1"/>
</dbReference>
<accession>A0ABR7D383</accession>
<dbReference type="InterPro" id="IPR039523">
    <property type="entry name" value="RimK-rel_E_lig_ATP-grasp"/>
</dbReference>